<name>A0A431VV65_9BACI</name>
<accession>A0A431VV65</accession>
<dbReference type="InterPro" id="IPR027393">
    <property type="entry name" value="Virus_scaffolding_prot_C"/>
</dbReference>
<dbReference type="RefSeq" id="WP_126410521.1">
    <property type="nucleotide sequence ID" value="NZ_RXNT01000020.1"/>
</dbReference>
<protein>
    <submittedName>
        <fullName evidence="2">IDEAL domain-containing protein</fullName>
    </submittedName>
</protein>
<dbReference type="EMBL" id="RXNT01000020">
    <property type="protein sequence ID" value="RTR27147.1"/>
    <property type="molecule type" value="Genomic_DNA"/>
</dbReference>
<evidence type="ECO:0000313" key="3">
    <source>
        <dbReference type="Proteomes" id="UP000271374"/>
    </source>
</evidence>
<dbReference type="SMART" id="SM00914">
    <property type="entry name" value="IDEAL"/>
    <property type="match status" value="1"/>
</dbReference>
<organism evidence="2 3">
    <name type="scientific">Bacillus yapensis</name>
    <dbReference type="NCBI Taxonomy" id="2492960"/>
    <lineage>
        <taxon>Bacteria</taxon>
        <taxon>Bacillati</taxon>
        <taxon>Bacillota</taxon>
        <taxon>Bacilli</taxon>
        <taxon>Bacillales</taxon>
        <taxon>Bacillaceae</taxon>
        <taxon>Bacillus</taxon>
    </lineage>
</organism>
<dbReference type="OrthoDB" id="2916442at2"/>
<reference evidence="2 3" key="1">
    <citation type="submission" date="2018-12" db="EMBL/GenBank/DDBJ databases">
        <title>Bacillus yapensis draft genome sequence.</title>
        <authorList>
            <person name="Yu L."/>
            <person name="Xu X."/>
            <person name="Tang X."/>
        </authorList>
    </citation>
    <scope>NUCLEOTIDE SEQUENCE [LARGE SCALE GENOMIC DNA]</scope>
    <source>
        <strain evidence="2 3">XXST-01</strain>
    </source>
</reference>
<sequence>MNKDLLKLPEPTVAEQLSVLAEQILNESLLEYRKEKLRKEIDQSLLERDKDEFLRLSSELNSIS</sequence>
<dbReference type="Gene3D" id="4.10.810.10">
    <property type="entry name" value="Virus Scaffolding Protein, Chain A"/>
    <property type="match status" value="1"/>
</dbReference>
<gene>
    <name evidence="2" type="ORF">EKG37_19890</name>
</gene>
<evidence type="ECO:0000259" key="1">
    <source>
        <dbReference type="SMART" id="SM00914"/>
    </source>
</evidence>
<proteinExistence type="predicted"/>
<keyword evidence="3" id="KW-1185">Reference proteome</keyword>
<dbReference type="InterPro" id="IPR014957">
    <property type="entry name" value="IDEAL_dom"/>
</dbReference>
<dbReference type="Pfam" id="PF08858">
    <property type="entry name" value="IDEAL"/>
    <property type="match status" value="1"/>
</dbReference>
<feature type="domain" description="IDEAL" evidence="1">
    <location>
        <begin position="24"/>
        <end position="60"/>
    </location>
</feature>
<comment type="caution">
    <text evidence="2">The sequence shown here is derived from an EMBL/GenBank/DDBJ whole genome shotgun (WGS) entry which is preliminary data.</text>
</comment>
<dbReference type="Proteomes" id="UP000271374">
    <property type="component" value="Unassembled WGS sequence"/>
</dbReference>
<dbReference type="AlphaFoldDB" id="A0A431VV65"/>
<evidence type="ECO:0000313" key="2">
    <source>
        <dbReference type="EMBL" id="RTR27147.1"/>
    </source>
</evidence>